<reference evidence="2 3" key="1">
    <citation type="journal article" date="2014" name="Int. J. Syst. Evol. Microbiol.">
        <title>Thermococcus paralvinellae sp. nov. and Thermococcus cleftensis sp. nov. of hyperthermophilic heterotrophs from deep-sea hydrothermal vents.</title>
        <authorList>
            <person name="Hensley S.A."/>
            <person name="Jung J.H."/>
            <person name="Park C.S."/>
            <person name="Holden J.F."/>
        </authorList>
    </citation>
    <scope>NUCLEOTIDE SEQUENCE [LARGE SCALE GENOMIC DNA]</scope>
    <source>
        <strain evidence="2 3">ES1</strain>
    </source>
</reference>
<evidence type="ECO:0000313" key="3">
    <source>
        <dbReference type="Proteomes" id="UP000019027"/>
    </source>
</evidence>
<dbReference type="STRING" id="582419.TES1_0401"/>
<dbReference type="PANTHER" id="PTHR42834:SF1">
    <property type="entry name" value="ENDONUCLEASE_EXONUCLEASE_PHOSPHATASE FAMILY PROTEIN (AFU_ORTHOLOGUE AFUA_3G09210)"/>
    <property type="match status" value="1"/>
</dbReference>
<dbReference type="SUPFAM" id="SSF52317">
    <property type="entry name" value="Class I glutamine amidotransferase-like"/>
    <property type="match status" value="1"/>
</dbReference>
<keyword evidence="3" id="KW-1185">Reference proteome</keyword>
<proteinExistence type="predicted"/>
<organism evidence="2 3">
    <name type="scientific">Thermococcus paralvinellae</name>
    <dbReference type="NCBI Taxonomy" id="582419"/>
    <lineage>
        <taxon>Archaea</taxon>
        <taxon>Methanobacteriati</taxon>
        <taxon>Methanobacteriota</taxon>
        <taxon>Thermococci</taxon>
        <taxon>Thermococcales</taxon>
        <taxon>Thermococcaceae</taxon>
        <taxon>Thermococcus</taxon>
    </lineage>
</organism>
<dbReference type="InterPro" id="IPR055458">
    <property type="entry name" value="IFT52_GIFT"/>
</dbReference>
<dbReference type="Gene3D" id="3.40.50.880">
    <property type="match status" value="1"/>
</dbReference>
<dbReference type="GeneID" id="24907802"/>
<dbReference type="OrthoDB" id="21342at2157"/>
<dbReference type="Gene3D" id="2.60.40.10">
    <property type="entry name" value="Immunoglobulins"/>
    <property type="match status" value="1"/>
</dbReference>
<dbReference type="Proteomes" id="UP000019027">
    <property type="component" value="Chromosome"/>
</dbReference>
<sequence>MKRWGMFLIIVMILSIVPAGTISFVNAATYVPIPEIQGYSDSSPYEGQTVITTGVVTAVAPKGFFIQNGTGPWTGIYVYTGSAPSVQVGDLVEVRGYVKEYYGLTEISVNPTYGDYVKVLGTAPVPEPVILPTGNVSQEQWESVLVKVVGVTVVDPDLGYGEWLVDDGSGPVRIDDLIYRYTPEYGQKFDYIIGPVYYSYGNFKIEPRGPEDIKEYIPEIKIAELNVDKSLIKGVAAPISVLIKNDGTFSENITLIIYANDEVLLNTTLVLDPGMNYSTTVTWAPSFSGEALIKAEIVGYDEKYVPVTVYENPNTVAYTLVLYYNRQYVKYREEFDQLYEQFTSMIEALQEYGVNLTPIQRDISRIQSNFEEINSLYQRYESLLGYEARGYYIPIMIPLRKATFLTENTIKLLKEINPILNSTLSQVKTMYEQQNVTQVTENITVSVPKIVRVLIDSGHNQYYNADKMSGLINRIENELNWTVDVNYGMLTYEKLKDYDILIITNPRTDITDEEAQAIKQWVKGGGGLFILGDWYKYVYHRSLNKITEEFGIKFNDDELMDDEINDGKPYYPFVGEYNLEHPAMKFLDETWKMYYNGDTLDVSGDAVWLIRGYDSSYAVDQTGKVTKEKGSKPIVAAAVEVGEGRIVAYGSSKAISDSYQGNYISTNWLFIKGVLLWLAGEI</sequence>
<protein>
    <recommendedName>
        <fullName evidence="1">IFT52 GIFT domain-containing protein</fullName>
    </recommendedName>
</protein>
<name>W0I5S0_9EURY</name>
<dbReference type="Pfam" id="PF23355">
    <property type="entry name" value="IFT52_GIFT"/>
    <property type="match status" value="1"/>
</dbReference>
<evidence type="ECO:0000259" key="1">
    <source>
        <dbReference type="Pfam" id="PF23355"/>
    </source>
</evidence>
<gene>
    <name evidence="2" type="ORF">TES1_0401</name>
</gene>
<evidence type="ECO:0000313" key="2">
    <source>
        <dbReference type="EMBL" id="AHF79795.1"/>
    </source>
</evidence>
<dbReference type="HOGENOM" id="CLU_020782_0_0_2"/>
<dbReference type="RefSeq" id="WP_042679801.1">
    <property type="nucleotide sequence ID" value="NZ_CP006965.1"/>
</dbReference>
<dbReference type="CDD" id="cd04486">
    <property type="entry name" value="YhcR_OBF_like"/>
    <property type="match status" value="1"/>
</dbReference>
<accession>W0I5S0</accession>
<feature type="domain" description="IFT52 GIFT" evidence="1">
    <location>
        <begin position="455"/>
        <end position="559"/>
    </location>
</feature>
<dbReference type="KEGG" id="ths:TES1_0401"/>
<dbReference type="InterPro" id="IPR029062">
    <property type="entry name" value="Class_I_gatase-like"/>
</dbReference>
<dbReference type="InterPro" id="IPR013783">
    <property type="entry name" value="Ig-like_fold"/>
</dbReference>
<dbReference type="AlphaFoldDB" id="W0I5S0"/>
<dbReference type="PANTHER" id="PTHR42834">
    <property type="entry name" value="ENDONUCLEASE/EXONUCLEASE/PHOSPHATASE FAMILY PROTEIN (AFU_ORTHOLOGUE AFUA_3G09210)"/>
    <property type="match status" value="1"/>
</dbReference>
<dbReference type="EMBL" id="CP006965">
    <property type="protein sequence ID" value="AHF79795.1"/>
    <property type="molecule type" value="Genomic_DNA"/>
</dbReference>